<name>A0A5B7ED53_PORTR</name>
<dbReference type="Proteomes" id="UP000324222">
    <property type="component" value="Unassembled WGS sequence"/>
</dbReference>
<keyword evidence="3" id="KW-1185">Reference proteome</keyword>
<evidence type="ECO:0000256" key="1">
    <source>
        <dbReference type="SAM" id="MobiDB-lite"/>
    </source>
</evidence>
<dbReference type="AlphaFoldDB" id="A0A5B7ED53"/>
<comment type="caution">
    <text evidence="2">The sequence shown here is derived from an EMBL/GenBank/DDBJ whole genome shotgun (WGS) entry which is preliminary data.</text>
</comment>
<evidence type="ECO:0000313" key="2">
    <source>
        <dbReference type="EMBL" id="MPC32052.1"/>
    </source>
</evidence>
<reference evidence="2 3" key="1">
    <citation type="submission" date="2019-05" db="EMBL/GenBank/DDBJ databases">
        <title>Another draft genome of Portunus trituberculatus and its Hox gene families provides insights of decapod evolution.</title>
        <authorList>
            <person name="Jeong J.-H."/>
            <person name="Song I."/>
            <person name="Kim S."/>
            <person name="Choi T."/>
            <person name="Kim D."/>
            <person name="Ryu S."/>
            <person name="Kim W."/>
        </authorList>
    </citation>
    <scope>NUCLEOTIDE SEQUENCE [LARGE SCALE GENOMIC DNA]</scope>
    <source>
        <tissue evidence="2">Muscle</tissue>
    </source>
</reference>
<accession>A0A5B7ED53</accession>
<feature type="compositionally biased region" description="Basic and acidic residues" evidence="1">
    <location>
        <begin position="25"/>
        <end position="43"/>
    </location>
</feature>
<gene>
    <name evidence="2" type="ORF">E2C01_025354</name>
</gene>
<organism evidence="2 3">
    <name type="scientific">Portunus trituberculatus</name>
    <name type="common">Swimming crab</name>
    <name type="synonym">Neptunus trituberculatus</name>
    <dbReference type="NCBI Taxonomy" id="210409"/>
    <lineage>
        <taxon>Eukaryota</taxon>
        <taxon>Metazoa</taxon>
        <taxon>Ecdysozoa</taxon>
        <taxon>Arthropoda</taxon>
        <taxon>Crustacea</taxon>
        <taxon>Multicrustacea</taxon>
        <taxon>Malacostraca</taxon>
        <taxon>Eumalacostraca</taxon>
        <taxon>Eucarida</taxon>
        <taxon>Decapoda</taxon>
        <taxon>Pleocyemata</taxon>
        <taxon>Brachyura</taxon>
        <taxon>Eubrachyura</taxon>
        <taxon>Portunoidea</taxon>
        <taxon>Portunidae</taxon>
        <taxon>Portuninae</taxon>
        <taxon>Portunus</taxon>
    </lineage>
</organism>
<protein>
    <submittedName>
        <fullName evidence="2">Uncharacterized protein</fullName>
    </submittedName>
</protein>
<dbReference type="EMBL" id="VSRR010002553">
    <property type="protein sequence ID" value="MPC32052.1"/>
    <property type="molecule type" value="Genomic_DNA"/>
</dbReference>
<feature type="region of interest" description="Disordered" evidence="1">
    <location>
        <begin position="23"/>
        <end position="47"/>
    </location>
</feature>
<sequence>MAQTTLHITRMMKNLSVECGTKQQTLRDDAASRHDGFRGKDPILDPVDCPKVVPGDQENPHELPVSTAGEVRDGCLGERANVVLDREKKVPRTGTSCEGTTAEHKQDRGAVHCYWSRQPLKDLSERTPGEVD</sequence>
<evidence type="ECO:0000313" key="3">
    <source>
        <dbReference type="Proteomes" id="UP000324222"/>
    </source>
</evidence>
<proteinExistence type="predicted"/>